<dbReference type="PRINTS" id="PR00722">
    <property type="entry name" value="CHYMOTRYPSIN"/>
</dbReference>
<keyword evidence="7" id="KW-1185">Reference proteome</keyword>
<dbReference type="InterPro" id="IPR001314">
    <property type="entry name" value="Peptidase_S1A"/>
</dbReference>
<keyword evidence="3" id="KW-0472">Membrane</keyword>
<evidence type="ECO:0000256" key="3">
    <source>
        <dbReference type="SAM" id="Phobius"/>
    </source>
</evidence>
<dbReference type="PANTHER" id="PTHR45749:SF23">
    <property type="entry name" value="ZINC FINGER MYM-TYPE PROTEIN 1-LIKE"/>
    <property type="match status" value="1"/>
</dbReference>
<protein>
    <submittedName>
        <fullName evidence="6">Uncharacterized protein</fullName>
    </submittedName>
</protein>
<dbReference type="PROSITE" id="PS01180">
    <property type="entry name" value="CUB"/>
    <property type="match status" value="1"/>
</dbReference>
<dbReference type="GO" id="GO:0004252">
    <property type="term" value="F:serine-type endopeptidase activity"/>
    <property type="evidence" value="ECO:0007669"/>
    <property type="project" value="InterPro"/>
</dbReference>
<keyword evidence="3" id="KW-1133">Transmembrane helix</keyword>
<keyword evidence="1" id="KW-1015">Disulfide bond</keyword>
<dbReference type="InterPro" id="IPR012337">
    <property type="entry name" value="RNaseH-like_sf"/>
</dbReference>
<dbReference type="CDD" id="cd00041">
    <property type="entry name" value="CUB"/>
    <property type="match status" value="1"/>
</dbReference>
<comment type="caution">
    <text evidence="2">Lacks conserved residue(s) required for the propagation of feature annotation.</text>
</comment>
<evidence type="ECO:0000259" key="4">
    <source>
        <dbReference type="PROSITE" id="PS01180"/>
    </source>
</evidence>
<dbReference type="OrthoDB" id="6380398at2759"/>
<accession>A0A9N9X5L9</accession>
<reference evidence="6" key="2">
    <citation type="submission" date="2022-10" db="EMBL/GenBank/DDBJ databases">
        <authorList>
            <consortium name="ENA_rothamsted_submissions"/>
            <consortium name="culmorum"/>
            <person name="King R."/>
        </authorList>
    </citation>
    <scope>NUCLEOTIDE SEQUENCE</scope>
</reference>
<sequence length="778" mass="86634">MFVSHDGRHEKQGLLSHTAMALAGVLNFLMPASLTLNPNCDFRQDLILGQEYYIYNTQYPGQYPPSTSCTWYGRSEPGTRIVLACEDIALPSSTNCNGDKLAISLSGDLNFADARNYCGKGTLSLVTNTNSIAVGLFSTWNSVGGRYICTMTAIRDAESSTTQSPQICDCGWRQGTRIVGGNETLVNEYPSMAGLVDSNVRDVICGGSIISDRYVLTAAHCLLNVLIANLGVLVGDHNISAGYDTVAAALYRVERNISHPNFNPRTQINDIAILRTTTRMVFSIYVGPACLPFRYTAFDFTGQIVTALGWGQLFFSGPRSDTLQKVDLMVTPNDVCAAENSDSIITANQVCTFYPGKDACQSDSGVDSTPDVTHTDQLTFIVRYCADSGEPVERFISFLENVGHKGEDMQTAVMQTLEKLTLNLADCRGQSYDNANNMSGIYSGLQARIKSVNHLVKFDAVKALKYGYQVIKDALYKISQNGEEKMQVRCQADALAKKKSTLEFAILVVFWYDILERADQVSKSLQNSSIGLDTCLSLYISLRKYYECLREKFNFYEKEAQLLSKELNYKEDVRTRKRKLALEEADTEALLTPQTRMRTQVFLKAVDHLVSEVNTRAEAYKDLSSTFSFLFSIASLPDDVIVDKARVLIDVYPNDVDESLGNECVQLKYFLNSIAENKSDEIFNARSLMALLHKYKITDTFCNVEVALRMFLSLMISNASGERSFSTLKRVKNYIRNSMVEDTLNSISILSINSDMLLNLNFDDAIDDFASKKSRKVL</sequence>
<keyword evidence="3" id="KW-0812">Transmembrane</keyword>
<dbReference type="InterPro" id="IPR001254">
    <property type="entry name" value="Trypsin_dom"/>
</dbReference>
<gene>
    <name evidence="6" type="ORF">PHAECO_LOCUS8402</name>
</gene>
<dbReference type="PROSITE" id="PS00134">
    <property type="entry name" value="TRYPSIN_HIS"/>
    <property type="match status" value="1"/>
</dbReference>
<dbReference type="InterPro" id="IPR018114">
    <property type="entry name" value="TRYPSIN_HIS"/>
</dbReference>
<dbReference type="Gene3D" id="2.60.120.290">
    <property type="entry name" value="Spermadhesin, CUB domain"/>
    <property type="match status" value="1"/>
</dbReference>
<dbReference type="InterPro" id="IPR035914">
    <property type="entry name" value="Sperma_CUB_dom_sf"/>
</dbReference>
<evidence type="ECO:0000313" key="7">
    <source>
        <dbReference type="Proteomes" id="UP001153737"/>
    </source>
</evidence>
<dbReference type="Gene3D" id="2.40.10.10">
    <property type="entry name" value="Trypsin-like serine proteases"/>
    <property type="match status" value="1"/>
</dbReference>
<evidence type="ECO:0000313" key="6">
    <source>
        <dbReference type="EMBL" id="CAG9820393.1"/>
    </source>
</evidence>
<reference evidence="6" key="1">
    <citation type="submission" date="2022-01" db="EMBL/GenBank/DDBJ databases">
        <authorList>
            <person name="King R."/>
        </authorList>
    </citation>
    <scope>NUCLEOTIDE SEQUENCE</scope>
</reference>
<dbReference type="AlphaFoldDB" id="A0A9N9X5L9"/>
<dbReference type="Pfam" id="PF00089">
    <property type="entry name" value="Trypsin"/>
    <property type="match status" value="1"/>
</dbReference>
<dbReference type="SUPFAM" id="SSF49854">
    <property type="entry name" value="Spermadhesin, CUB domain"/>
    <property type="match status" value="1"/>
</dbReference>
<feature type="domain" description="Peptidase S1" evidence="5">
    <location>
        <begin position="178"/>
        <end position="418"/>
    </location>
</feature>
<dbReference type="InterPro" id="IPR000859">
    <property type="entry name" value="CUB_dom"/>
</dbReference>
<feature type="transmembrane region" description="Helical" evidence="3">
    <location>
        <begin position="12"/>
        <end position="30"/>
    </location>
</feature>
<name>A0A9N9X5L9_PHACE</name>
<dbReference type="CDD" id="cd00190">
    <property type="entry name" value="Tryp_SPc"/>
    <property type="match status" value="1"/>
</dbReference>
<evidence type="ECO:0000256" key="1">
    <source>
        <dbReference type="ARBA" id="ARBA00023157"/>
    </source>
</evidence>
<dbReference type="SMART" id="SM00020">
    <property type="entry name" value="Tryp_SPc"/>
    <property type="match status" value="1"/>
</dbReference>
<dbReference type="EMBL" id="OU896710">
    <property type="protein sequence ID" value="CAG9820393.1"/>
    <property type="molecule type" value="Genomic_DNA"/>
</dbReference>
<dbReference type="SUPFAM" id="SSF50494">
    <property type="entry name" value="Trypsin-like serine proteases"/>
    <property type="match status" value="1"/>
</dbReference>
<dbReference type="SUPFAM" id="SSF53098">
    <property type="entry name" value="Ribonuclease H-like"/>
    <property type="match status" value="1"/>
</dbReference>
<dbReference type="FunFam" id="2.40.10.10:FF:000068">
    <property type="entry name" value="transmembrane protease serine 2"/>
    <property type="match status" value="1"/>
</dbReference>
<dbReference type="Pfam" id="PF00431">
    <property type="entry name" value="CUB"/>
    <property type="match status" value="1"/>
</dbReference>
<organism evidence="6 7">
    <name type="scientific">Phaedon cochleariae</name>
    <name type="common">Mustard beetle</name>
    <dbReference type="NCBI Taxonomy" id="80249"/>
    <lineage>
        <taxon>Eukaryota</taxon>
        <taxon>Metazoa</taxon>
        <taxon>Ecdysozoa</taxon>
        <taxon>Arthropoda</taxon>
        <taxon>Hexapoda</taxon>
        <taxon>Insecta</taxon>
        <taxon>Pterygota</taxon>
        <taxon>Neoptera</taxon>
        <taxon>Endopterygota</taxon>
        <taxon>Coleoptera</taxon>
        <taxon>Polyphaga</taxon>
        <taxon>Cucujiformia</taxon>
        <taxon>Chrysomeloidea</taxon>
        <taxon>Chrysomelidae</taxon>
        <taxon>Chrysomelinae</taxon>
        <taxon>Chrysomelini</taxon>
        <taxon>Phaedon</taxon>
    </lineage>
</organism>
<dbReference type="PANTHER" id="PTHR45749">
    <property type="match status" value="1"/>
</dbReference>
<dbReference type="InterPro" id="IPR009003">
    <property type="entry name" value="Peptidase_S1_PA"/>
</dbReference>
<proteinExistence type="predicted"/>
<evidence type="ECO:0000259" key="5">
    <source>
        <dbReference type="PROSITE" id="PS50240"/>
    </source>
</evidence>
<dbReference type="Proteomes" id="UP001153737">
    <property type="component" value="Chromosome 4"/>
</dbReference>
<evidence type="ECO:0000256" key="2">
    <source>
        <dbReference type="PROSITE-ProRule" id="PRU00059"/>
    </source>
</evidence>
<dbReference type="InterPro" id="IPR043504">
    <property type="entry name" value="Peptidase_S1_PA_chymotrypsin"/>
</dbReference>
<dbReference type="GO" id="GO:0006508">
    <property type="term" value="P:proteolysis"/>
    <property type="evidence" value="ECO:0007669"/>
    <property type="project" value="InterPro"/>
</dbReference>
<feature type="domain" description="CUB" evidence="4">
    <location>
        <begin position="40"/>
        <end position="154"/>
    </location>
</feature>
<dbReference type="PROSITE" id="PS50240">
    <property type="entry name" value="TRYPSIN_DOM"/>
    <property type="match status" value="1"/>
</dbReference>